<accession>A0A2G0N943</accession>
<organism evidence="1 2">
    <name type="scientific">Xenorhabdus innexi</name>
    <dbReference type="NCBI Taxonomy" id="290109"/>
    <lineage>
        <taxon>Bacteria</taxon>
        <taxon>Pseudomonadati</taxon>
        <taxon>Pseudomonadota</taxon>
        <taxon>Gammaproteobacteria</taxon>
        <taxon>Enterobacterales</taxon>
        <taxon>Morganellaceae</taxon>
        <taxon>Xenorhabdus</taxon>
    </lineage>
</organism>
<name>A0A2G0N943_9GAMM</name>
<gene>
    <name evidence="1" type="ORF">Xinn_02925</name>
</gene>
<keyword evidence="2" id="KW-1185">Reference proteome</keyword>
<sequence>MLTDTKLKSLKPTDKLYKVSDRDGLYSRINIIRHRLHAL</sequence>
<dbReference type="Proteomes" id="UP000224871">
    <property type="component" value="Unassembled WGS sequence"/>
</dbReference>
<dbReference type="Gene3D" id="3.30.160.390">
    <property type="entry name" value="Integrase, DNA-binding domain"/>
    <property type="match status" value="1"/>
</dbReference>
<evidence type="ECO:0000313" key="2">
    <source>
        <dbReference type="Proteomes" id="UP000224871"/>
    </source>
</evidence>
<proteinExistence type="predicted"/>
<dbReference type="InterPro" id="IPR038488">
    <property type="entry name" value="Integrase_DNA-bd_sf"/>
</dbReference>
<protein>
    <submittedName>
        <fullName evidence="1">Integrase</fullName>
    </submittedName>
</protein>
<evidence type="ECO:0000313" key="1">
    <source>
        <dbReference type="EMBL" id="PHM31216.1"/>
    </source>
</evidence>
<comment type="caution">
    <text evidence="1">The sequence shown here is derived from an EMBL/GenBank/DDBJ whole genome shotgun (WGS) entry which is preliminary data.</text>
</comment>
<reference evidence="1 2" key="1">
    <citation type="journal article" date="2017" name="Nat. Microbiol.">
        <title>Natural product diversity associated with the nematode symbionts Photorhabdus and Xenorhabdus.</title>
        <authorList>
            <person name="Tobias N.J."/>
            <person name="Wolff H."/>
            <person name="Djahanschiri B."/>
            <person name="Grundmann F."/>
            <person name="Kronenwerth M."/>
            <person name="Shi Y.M."/>
            <person name="Simonyi S."/>
            <person name="Grun P."/>
            <person name="Shapiro-Ilan D."/>
            <person name="Pidot S.J."/>
            <person name="Stinear T.P."/>
            <person name="Ebersberger I."/>
            <person name="Bode H.B."/>
        </authorList>
    </citation>
    <scope>NUCLEOTIDE SEQUENCE [LARGE SCALE GENOMIC DNA]</scope>
    <source>
        <strain evidence="1 2">DSM 16336</strain>
    </source>
</reference>
<dbReference type="EMBL" id="NIBU01000041">
    <property type="protein sequence ID" value="PHM31216.1"/>
    <property type="molecule type" value="Genomic_DNA"/>
</dbReference>